<feature type="non-terminal residue" evidence="2">
    <location>
        <position position="1"/>
    </location>
</feature>
<accession>A0ABD0N9R4</accession>
<protein>
    <submittedName>
        <fullName evidence="2">Uncharacterized protein</fullName>
    </submittedName>
</protein>
<feature type="compositionally biased region" description="Polar residues" evidence="1">
    <location>
        <begin position="110"/>
        <end position="120"/>
    </location>
</feature>
<feature type="compositionally biased region" description="Polar residues" evidence="1">
    <location>
        <begin position="79"/>
        <end position="98"/>
    </location>
</feature>
<proteinExistence type="predicted"/>
<evidence type="ECO:0000313" key="3">
    <source>
        <dbReference type="Proteomes" id="UP001529510"/>
    </source>
</evidence>
<evidence type="ECO:0000313" key="2">
    <source>
        <dbReference type="EMBL" id="KAL0158304.1"/>
    </source>
</evidence>
<name>A0ABD0N9R4_CIRMR</name>
<dbReference type="AlphaFoldDB" id="A0ABD0N9R4"/>
<gene>
    <name evidence="2" type="ORF">M9458_046380</name>
</gene>
<dbReference type="EMBL" id="JAMKFB020000023">
    <property type="protein sequence ID" value="KAL0158304.1"/>
    <property type="molecule type" value="Genomic_DNA"/>
</dbReference>
<feature type="region of interest" description="Disordered" evidence="1">
    <location>
        <begin position="64"/>
        <end position="129"/>
    </location>
</feature>
<sequence length="129" mass="13083">LIFTPAASVTAVQPEASALSINTPPTGGQVQNLAVRGQQGALTSSLSQSQLQSLSVKQPSWVSATSQPVARLKSPGAEPNSQGAATKSSPAETSSETVGKNDKTSDLTTRELNVCPSVTSVAGHPLIST</sequence>
<reference evidence="2 3" key="1">
    <citation type="submission" date="2024-05" db="EMBL/GenBank/DDBJ databases">
        <title>Genome sequencing and assembly of Indian major carp, Cirrhinus mrigala (Hamilton, 1822).</title>
        <authorList>
            <person name="Mohindra V."/>
            <person name="Chowdhury L.M."/>
            <person name="Lal K."/>
            <person name="Jena J.K."/>
        </authorList>
    </citation>
    <scope>NUCLEOTIDE SEQUENCE [LARGE SCALE GENOMIC DNA]</scope>
    <source>
        <strain evidence="2">CM1030</strain>
        <tissue evidence="2">Blood</tissue>
    </source>
</reference>
<dbReference type="Proteomes" id="UP001529510">
    <property type="component" value="Unassembled WGS sequence"/>
</dbReference>
<keyword evidence="3" id="KW-1185">Reference proteome</keyword>
<feature type="compositionally biased region" description="Basic and acidic residues" evidence="1">
    <location>
        <begin position="99"/>
        <end position="109"/>
    </location>
</feature>
<comment type="caution">
    <text evidence="2">The sequence shown here is derived from an EMBL/GenBank/DDBJ whole genome shotgun (WGS) entry which is preliminary data.</text>
</comment>
<evidence type="ECO:0000256" key="1">
    <source>
        <dbReference type="SAM" id="MobiDB-lite"/>
    </source>
</evidence>
<feature type="non-terminal residue" evidence="2">
    <location>
        <position position="129"/>
    </location>
</feature>
<organism evidence="2 3">
    <name type="scientific">Cirrhinus mrigala</name>
    <name type="common">Mrigala</name>
    <dbReference type="NCBI Taxonomy" id="683832"/>
    <lineage>
        <taxon>Eukaryota</taxon>
        <taxon>Metazoa</taxon>
        <taxon>Chordata</taxon>
        <taxon>Craniata</taxon>
        <taxon>Vertebrata</taxon>
        <taxon>Euteleostomi</taxon>
        <taxon>Actinopterygii</taxon>
        <taxon>Neopterygii</taxon>
        <taxon>Teleostei</taxon>
        <taxon>Ostariophysi</taxon>
        <taxon>Cypriniformes</taxon>
        <taxon>Cyprinidae</taxon>
        <taxon>Labeoninae</taxon>
        <taxon>Labeonini</taxon>
        <taxon>Cirrhinus</taxon>
    </lineage>
</organism>